<keyword evidence="1" id="KW-0812">Transmembrane</keyword>
<keyword evidence="3" id="KW-1185">Reference proteome</keyword>
<organism evidence="2 3">
    <name type="scientific">Candidula unifasciata</name>
    <dbReference type="NCBI Taxonomy" id="100452"/>
    <lineage>
        <taxon>Eukaryota</taxon>
        <taxon>Metazoa</taxon>
        <taxon>Spiralia</taxon>
        <taxon>Lophotrochozoa</taxon>
        <taxon>Mollusca</taxon>
        <taxon>Gastropoda</taxon>
        <taxon>Heterobranchia</taxon>
        <taxon>Euthyneura</taxon>
        <taxon>Panpulmonata</taxon>
        <taxon>Eupulmonata</taxon>
        <taxon>Stylommatophora</taxon>
        <taxon>Helicina</taxon>
        <taxon>Helicoidea</taxon>
        <taxon>Geomitridae</taxon>
        <taxon>Candidula</taxon>
    </lineage>
</organism>
<comment type="caution">
    <text evidence="2">The sequence shown here is derived from an EMBL/GenBank/DDBJ whole genome shotgun (WGS) entry which is preliminary data.</text>
</comment>
<proteinExistence type="predicted"/>
<dbReference type="OrthoDB" id="411632at2759"/>
<protein>
    <submittedName>
        <fullName evidence="2">Uncharacterized protein</fullName>
    </submittedName>
</protein>
<gene>
    <name evidence="2" type="ORF">CUNI_LOCUS7625</name>
</gene>
<keyword evidence="1" id="KW-0472">Membrane</keyword>
<dbReference type="Proteomes" id="UP000678393">
    <property type="component" value="Unassembled WGS sequence"/>
</dbReference>
<dbReference type="InterPro" id="IPR011735">
    <property type="entry name" value="WlaTC/HtrL_glycosyltransf"/>
</dbReference>
<evidence type="ECO:0000313" key="2">
    <source>
        <dbReference type="EMBL" id="CAG5122067.1"/>
    </source>
</evidence>
<keyword evidence="1" id="KW-1133">Transmembrane helix</keyword>
<accession>A0A8S3YY07</accession>
<sequence>MSPEIVLRLEAVAERLCTMDSERAVNRLILFVVIVGTMYYCYCLYYASLRFEENNWNSRPAKKIDHLYETDPELKKIHARMTSETDSLSSEVTIVTAYFNLGNLNKGKRLGMGGYTPERYKKWMGVFGRIDNPLVVFTDSAEIAQVFKELRSQFAAERSTIVLLNRTSLWAFSLAPQIKDIFSQPGYPKFDPNTINENYSCAMHAKFELVSKVIREEMFHTKYISWLDIGLYRAVVDEKHIFPIGVPPGFDENKVAYSGQHKFDPTLSPYQIIIEDRTWVGGAMFLARPEVMYVYTQDYMRVVEKLLAEHMMSTDQQVIYIMFQPNFPYQPRVEIQTYTTHSTDDWFYLGYTIKESWDFGLRRSVSILRFLHSLL</sequence>
<reference evidence="2" key="1">
    <citation type="submission" date="2021-04" db="EMBL/GenBank/DDBJ databases">
        <authorList>
            <consortium name="Molecular Ecology Group"/>
        </authorList>
    </citation>
    <scope>NUCLEOTIDE SEQUENCE</scope>
</reference>
<evidence type="ECO:0000313" key="3">
    <source>
        <dbReference type="Proteomes" id="UP000678393"/>
    </source>
</evidence>
<evidence type="ECO:0000256" key="1">
    <source>
        <dbReference type="SAM" id="Phobius"/>
    </source>
</evidence>
<dbReference type="AlphaFoldDB" id="A0A8S3YY07"/>
<feature type="transmembrane region" description="Helical" evidence="1">
    <location>
        <begin position="28"/>
        <end position="47"/>
    </location>
</feature>
<name>A0A8S3YY07_9EUPU</name>
<dbReference type="Pfam" id="PF09612">
    <property type="entry name" value="HtrL_YibB"/>
    <property type="match status" value="1"/>
</dbReference>
<dbReference type="EMBL" id="CAJHNH020001224">
    <property type="protein sequence ID" value="CAG5122067.1"/>
    <property type="molecule type" value="Genomic_DNA"/>
</dbReference>